<accession>A0A1L9V9E2</accession>
<dbReference type="GeneID" id="34466561"/>
<name>A0A1L9V9E2_ASPGL</name>
<dbReference type="AlphaFoldDB" id="A0A1L9V9E2"/>
<sequence>MVLIIISRSPLQGDYSFDSLYTESSSLEGVYRVFYSTIVYPRSIHLVLYRPLYRFKCSIRPDSPDPEAIIRLSKTRQRKKAKMRVERGSECDSTPDAVGFRDRHDRASKYIQVQNIPSSIALHCRKAHDRLAYAVSDVLRSRGTGTWWYLTPV</sequence>
<dbReference type="Proteomes" id="UP000184300">
    <property type="component" value="Unassembled WGS sequence"/>
</dbReference>
<organism evidence="1 2">
    <name type="scientific">Aspergillus glaucus CBS 516.65</name>
    <dbReference type="NCBI Taxonomy" id="1160497"/>
    <lineage>
        <taxon>Eukaryota</taxon>
        <taxon>Fungi</taxon>
        <taxon>Dikarya</taxon>
        <taxon>Ascomycota</taxon>
        <taxon>Pezizomycotina</taxon>
        <taxon>Eurotiomycetes</taxon>
        <taxon>Eurotiomycetidae</taxon>
        <taxon>Eurotiales</taxon>
        <taxon>Aspergillaceae</taxon>
        <taxon>Aspergillus</taxon>
        <taxon>Aspergillus subgen. Aspergillus</taxon>
    </lineage>
</organism>
<keyword evidence="2" id="KW-1185">Reference proteome</keyword>
<proteinExistence type="predicted"/>
<gene>
    <name evidence="1" type="ORF">ASPGLDRAFT_848921</name>
</gene>
<protein>
    <submittedName>
        <fullName evidence="1">Uncharacterized protein</fullName>
    </submittedName>
</protein>
<reference evidence="2" key="1">
    <citation type="journal article" date="2017" name="Genome Biol.">
        <title>Comparative genomics reveals high biological diversity and specific adaptations in the industrially and medically important fungal genus Aspergillus.</title>
        <authorList>
            <person name="de Vries R.P."/>
            <person name="Riley R."/>
            <person name="Wiebenga A."/>
            <person name="Aguilar-Osorio G."/>
            <person name="Amillis S."/>
            <person name="Uchima C.A."/>
            <person name="Anderluh G."/>
            <person name="Asadollahi M."/>
            <person name="Askin M."/>
            <person name="Barry K."/>
            <person name="Battaglia E."/>
            <person name="Bayram O."/>
            <person name="Benocci T."/>
            <person name="Braus-Stromeyer S.A."/>
            <person name="Caldana C."/>
            <person name="Canovas D."/>
            <person name="Cerqueira G.C."/>
            <person name="Chen F."/>
            <person name="Chen W."/>
            <person name="Choi C."/>
            <person name="Clum A."/>
            <person name="Dos Santos R.A."/>
            <person name="Damasio A.R."/>
            <person name="Diallinas G."/>
            <person name="Emri T."/>
            <person name="Fekete E."/>
            <person name="Flipphi M."/>
            <person name="Freyberg S."/>
            <person name="Gallo A."/>
            <person name="Gournas C."/>
            <person name="Habgood R."/>
            <person name="Hainaut M."/>
            <person name="Harispe M.L."/>
            <person name="Henrissat B."/>
            <person name="Hilden K.S."/>
            <person name="Hope R."/>
            <person name="Hossain A."/>
            <person name="Karabika E."/>
            <person name="Karaffa L."/>
            <person name="Karanyi Z."/>
            <person name="Krasevec N."/>
            <person name="Kuo A."/>
            <person name="Kusch H."/>
            <person name="LaButti K."/>
            <person name="Lagendijk E.L."/>
            <person name="Lapidus A."/>
            <person name="Levasseur A."/>
            <person name="Lindquist E."/>
            <person name="Lipzen A."/>
            <person name="Logrieco A.F."/>
            <person name="MacCabe A."/>
            <person name="Maekelae M.R."/>
            <person name="Malavazi I."/>
            <person name="Melin P."/>
            <person name="Meyer V."/>
            <person name="Mielnichuk N."/>
            <person name="Miskei M."/>
            <person name="Molnar A.P."/>
            <person name="Mule G."/>
            <person name="Ngan C.Y."/>
            <person name="Orejas M."/>
            <person name="Orosz E."/>
            <person name="Ouedraogo J.P."/>
            <person name="Overkamp K.M."/>
            <person name="Park H.-S."/>
            <person name="Perrone G."/>
            <person name="Piumi F."/>
            <person name="Punt P.J."/>
            <person name="Ram A.F."/>
            <person name="Ramon A."/>
            <person name="Rauscher S."/>
            <person name="Record E."/>
            <person name="Riano-Pachon D.M."/>
            <person name="Robert V."/>
            <person name="Roehrig J."/>
            <person name="Ruller R."/>
            <person name="Salamov A."/>
            <person name="Salih N.S."/>
            <person name="Samson R.A."/>
            <person name="Sandor E."/>
            <person name="Sanguinetti M."/>
            <person name="Schuetze T."/>
            <person name="Sepcic K."/>
            <person name="Shelest E."/>
            <person name="Sherlock G."/>
            <person name="Sophianopoulou V."/>
            <person name="Squina F.M."/>
            <person name="Sun H."/>
            <person name="Susca A."/>
            <person name="Todd R.B."/>
            <person name="Tsang A."/>
            <person name="Unkles S.E."/>
            <person name="van de Wiele N."/>
            <person name="van Rossen-Uffink D."/>
            <person name="Oliveira J.V."/>
            <person name="Vesth T.C."/>
            <person name="Visser J."/>
            <person name="Yu J.-H."/>
            <person name="Zhou M."/>
            <person name="Andersen M.R."/>
            <person name="Archer D.B."/>
            <person name="Baker S.E."/>
            <person name="Benoit I."/>
            <person name="Brakhage A.A."/>
            <person name="Braus G.H."/>
            <person name="Fischer R."/>
            <person name="Frisvad J.C."/>
            <person name="Goldman G.H."/>
            <person name="Houbraken J."/>
            <person name="Oakley B."/>
            <person name="Pocsi I."/>
            <person name="Scazzocchio C."/>
            <person name="Seiboth B."/>
            <person name="vanKuyk P.A."/>
            <person name="Wortman J."/>
            <person name="Dyer P.S."/>
            <person name="Grigoriev I.V."/>
        </authorList>
    </citation>
    <scope>NUCLEOTIDE SEQUENCE [LARGE SCALE GENOMIC DNA]</scope>
    <source>
        <strain evidence="2">CBS 516.65</strain>
    </source>
</reference>
<dbReference type="VEuPathDB" id="FungiDB:ASPGLDRAFT_848921"/>
<evidence type="ECO:0000313" key="2">
    <source>
        <dbReference type="Proteomes" id="UP000184300"/>
    </source>
</evidence>
<evidence type="ECO:0000313" key="1">
    <source>
        <dbReference type="EMBL" id="OJJ80530.1"/>
    </source>
</evidence>
<dbReference type="EMBL" id="KV878910">
    <property type="protein sequence ID" value="OJJ80530.1"/>
    <property type="molecule type" value="Genomic_DNA"/>
</dbReference>
<dbReference type="RefSeq" id="XP_022397228.1">
    <property type="nucleotide sequence ID" value="XM_022550301.1"/>
</dbReference>